<gene>
    <name evidence="1" type="ORF">C7212DRAFT_209305</name>
</gene>
<keyword evidence="2" id="KW-1185">Reference proteome</keyword>
<evidence type="ECO:0000313" key="2">
    <source>
        <dbReference type="Proteomes" id="UP000246991"/>
    </source>
</evidence>
<dbReference type="Proteomes" id="UP000246991">
    <property type="component" value="Unassembled WGS sequence"/>
</dbReference>
<reference evidence="1 2" key="1">
    <citation type="submission" date="2018-03" db="EMBL/GenBank/DDBJ databases">
        <title>Genomes of Pezizomycetes fungi and the evolution of truffles.</title>
        <authorList>
            <person name="Murat C."/>
            <person name="Payen T."/>
            <person name="Noel B."/>
            <person name="Kuo A."/>
            <person name="Martin F.M."/>
        </authorList>
    </citation>
    <scope>NUCLEOTIDE SEQUENCE [LARGE SCALE GENOMIC DNA]</scope>
    <source>
        <strain evidence="1">091103-1</strain>
    </source>
</reference>
<feature type="non-terminal residue" evidence="1">
    <location>
        <position position="1"/>
    </location>
</feature>
<organism evidence="1 2">
    <name type="scientific">Tuber magnatum</name>
    <name type="common">white Piedmont truffle</name>
    <dbReference type="NCBI Taxonomy" id="42249"/>
    <lineage>
        <taxon>Eukaryota</taxon>
        <taxon>Fungi</taxon>
        <taxon>Dikarya</taxon>
        <taxon>Ascomycota</taxon>
        <taxon>Pezizomycotina</taxon>
        <taxon>Pezizomycetes</taxon>
        <taxon>Pezizales</taxon>
        <taxon>Tuberaceae</taxon>
        <taxon>Tuber</taxon>
    </lineage>
</organism>
<dbReference type="OrthoDB" id="5289248at2759"/>
<dbReference type="AlphaFoldDB" id="A0A317SK47"/>
<dbReference type="EMBL" id="PYWC01000058">
    <property type="protein sequence ID" value="PWW74668.1"/>
    <property type="molecule type" value="Genomic_DNA"/>
</dbReference>
<protein>
    <recommendedName>
        <fullName evidence="3">DDE Tnp4 domain-containing protein</fullName>
    </recommendedName>
</protein>
<comment type="caution">
    <text evidence="1">The sequence shown here is derived from an EMBL/GenBank/DDBJ whole genome shotgun (WGS) entry which is preliminary data.</text>
</comment>
<accession>A0A317SK47</accession>
<name>A0A317SK47_9PEZI</name>
<evidence type="ECO:0000313" key="1">
    <source>
        <dbReference type="EMBL" id="PWW74668.1"/>
    </source>
</evidence>
<proteinExistence type="predicted"/>
<evidence type="ECO:0008006" key="3">
    <source>
        <dbReference type="Google" id="ProtNLM"/>
    </source>
</evidence>
<sequence>LYGDPVYALSYGIVSRYKATPGSPLDPTLKAINAHMSSVDVSIKHGFGKIIYLWSFIGFKGNLKSSLSPVAGYFLIAVLLSNIHSCFYRNKTCDCFPCDLPSLSNYLLLQVI</sequence>
<dbReference type="STRING" id="42249.A0A317SK47"/>